<keyword evidence="2" id="KW-0812">Transmembrane</keyword>
<reference evidence="3" key="1">
    <citation type="journal article" date="2014" name="Int. J. Syst. Evol. Microbiol.">
        <title>Complete genome sequence of Corynebacterium casei LMG S-19264T (=DSM 44701T), isolated from a smear-ripened cheese.</title>
        <authorList>
            <consortium name="US DOE Joint Genome Institute (JGI-PGF)"/>
            <person name="Walter F."/>
            <person name="Albersmeier A."/>
            <person name="Kalinowski J."/>
            <person name="Ruckert C."/>
        </authorList>
    </citation>
    <scope>NUCLEOTIDE SEQUENCE</scope>
    <source>
        <strain evidence="3">CGMCC 1.14988</strain>
    </source>
</reference>
<evidence type="ECO:0000256" key="1">
    <source>
        <dbReference type="SAM" id="MobiDB-lite"/>
    </source>
</evidence>
<feature type="compositionally biased region" description="Basic residues" evidence="1">
    <location>
        <begin position="12"/>
        <end position="25"/>
    </location>
</feature>
<reference evidence="3" key="2">
    <citation type="submission" date="2020-09" db="EMBL/GenBank/DDBJ databases">
        <authorList>
            <person name="Sun Q."/>
            <person name="Zhou Y."/>
        </authorList>
    </citation>
    <scope>NUCLEOTIDE SEQUENCE</scope>
    <source>
        <strain evidence="3">CGMCC 1.14988</strain>
    </source>
</reference>
<accession>A0A8J3A5R1</accession>
<name>A0A8J3A5R1_9ACTN</name>
<organism evidence="3 4">
    <name type="scientific">Egicoccus halophilus</name>
    <dbReference type="NCBI Taxonomy" id="1670830"/>
    <lineage>
        <taxon>Bacteria</taxon>
        <taxon>Bacillati</taxon>
        <taxon>Actinomycetota</taxon>
        <taxon>Nitriliruptoria</taxon>
        <taxon>Egicoccales</taxon>
        <taxon>Egicoccaceae</taxon>
        <taxon>Egicoccus</taxon>
    </lineage>
</organism>
<evidence type="ECO:0000313" key="3">
    <source>
        <dbReference type="EMBL" id="GGI03760.1"/>
    </source>
</evidence>
<dbReference type="OrthoDB" id="5187715at2"/>
<feature type="transmembrane region" description="Helical" evidence="2">
    <location>
        <begin position="54"/>
        <end position="73"/>
    </location>
</feature>
<feature type="region of interest" description="Disordered" evidence="1">
    <location>
        <begin position="1"/>
        <end position="32"/>
    </location>
</feature>
<keyword evidence="2" id="KW-1133">Transmembrane helix</keyword>
<evidence type="ECO:0000313" key="4">
    <source>
        <dbReference type="Proteomes" id="UP000650511"/>
    </source>
</evidence>
<sequence>MSRAAADPTPRRALRSAQRRRRRGGSGRGPLPVQRAARRFAAAIQGAVRGDRPLVLLLLGALVLSVLMLSGPAQRYLDTRDRVDALAGKAVALEQVNAELEQRQRDLQDPGNVELLAREQQGFIRPGEVPYTLVPPEVDRPRITSPREAAPGPSPAWYRRAWDALGGWIGAS</sequence>
<proteinExistence type="predicted"/>
<evidence type="ECO:0008006" key="5">
    <source>
        <dbReference type="Google" id="ProtNLM"/>
    </source>
</evidence>
<dbReference type="InterPro" id="IPR007060">
    <property type="entry name" value="FtsL/DivIC"/>
</dbReference>
<dbReference type="RefSeq" id="WP_130650933.1">
    <property type="nucleotide sequence ID" value="NZ_BMHA01000002.1"/>
</dbReference>
<dbReference type="EMBL" id="BMHA01000002">
    <property type="protein sequence ID" value="GGI03760.1"/>
    <property type="molecule type" value="Genomic_DNA"/>
</dbReference>
<protein>
    <recommendedName>
        <fullName evidence="5">Cell division protein FtsB</fullName>
    </recommendedName>
</protein>
<feature type="region of interest" description="Disordered" evidence="1">
    <location>
        <begin position="135"/>
        <end position="154"/>
    </location>
</feature>
<dbReference type="Pfam" id="PF04977">
    <property type="entry name" value="DivIC"/>
    <property type="match status" value="1"/>
</dbReference>
<evidence type="ECO:0000256" key="2">
    <source>
        <dbReference type="SAM" id="Phobius"/>
    </source>
</evidence>
<comment type="caution">
    <text evidence="3">The sequence shown here is derived from an EMBL/GenBank/DDBJ whole genome shotgun (WGS) entry which is preliminary data.</text>
</comment>
<keyword evidence="4" id="KW-1185">Reference proteome</keyword>
<dbReference type="Proteomes" id="UP000650511">
    <property type="component" value="Unassembled WGS sequence"/>
</dbReference>
<gene>
    <name evidence="3" type="ORF">GCM10011354_05650</name>
</gene>
<keyword evidence="2" id="KW-0472">Membrane</keyword>
<dbReference type="AlphaFoldDB" id="A0A8J3A5R1"/>